<evidence type="ECO:0000256" key="10">
    <source>
        <dbReference type="ARBA" id="ARBA00022692"/>
    </source>
</evidence>
<dbReference type="Pfam" id="PF02654">
    <property type="entry name" value="CobS"/>
    <property type="match status" value="1"/>
</dbReference>
<dbReference type="GO" id="GO:0051073">
    <property type="term" value="F:adenosylcobinamide-GDP ribazoletransferase activity"/>
    <property type="evidence" value="ECO:0007669"/>
    <property type="project" value="UniProtKB-UniRule"/>
</dbReference>
<accession>A0A506U9W4</accession>
<evidence type="ECO:0000256" key="17">
    <source>
        <dbReference type="ARBA" id="ARBA00048623"/>
    </source>
</evidence>
<keyword evidence="7 19" id="KW-1003">Cell membrane</keyword>
<keyword evidence="12 19" id="KW-1133">Transmembrane helix</keyword>
<feature type="transmembrane region" description="Helical" evidence="19">
    <location>
        <begin position="36"/>
        <end position="59"/>
    </location>
</feature>
<evidence type="ECO:0000256" key="18">
    <source>
        <dbReference type="ARBA" id="ARBA00049504"/>
    </source>
</evidence>
<evidence type="ECO:0000256" key="3">
    <source>
        <dbReference type="ARBA" id="ARBA00004663"/>
    </source>
</evidence>
<feature type="transmembrane region" description="Helical" evidence="19">
    <location>
        <begin position="183"/>
        <end position="203"/>
    </location>
</feature>
<comment type="caution">
    <text evidence="20">The sequence shown here is derived from an EMBL/GenBank/DDBJ whole genome shotgun (WGS) entry which is preliminary data.</text>
</comment>
<evidence type="ECO:0000256" key="1">
    <source>
        <dbReference type="ARBA" id="ARBA00001946"/>
    </source>
</evidence>
<evidence type="ECO:0000256" key="5">
    <source>
        <dbReference type="ARBA" id="ARBA00013200"/>
    </source>
</evidence>
<feature type="transmembrane region" description="Helical" evidence="19">
    <location>
        <begin position="209"/>
        <end position="226"/>
    </location>
</feature>
<keyword evidence="9 19" id="KW-0808">Transferase</keyword>
<name>A0A506U9W4_9HYPH</name>
<dbReference type="Proteomes" id="UP000318801">
    <property type="component" value="Unassembled WGS sequence"/>
</dbReference>
<dbReference type="OrthoDB" id="9794626at2"/>
<comment type="similarity">
    <text evidence="4 19">Belongs to the CobS family.</text>
</comment>
<comment type="pathway">
    <text evidence="3 19">Cofactor biosynthesis; adenosylcobalamin biosynthesis; adenosylcobalamin from cob(II)yrinate a,c-diamide: step 7/7.</text>
</comment>
<comment type="subcellular location">
    <subcellularLocation>
        <location evidence="2 19">Cell membrane</location>
        <topology evidence="2 19">Multi-pass membrane protein</topology>
    </subcellularLocation>
</comment>
<evidence type="ECO:0000256" key="14">
    <source>
        <dbReference type="ARBA" id="ARBA00025228"/>
    </source>
</evidence>
<comment type="function">
    <text evidence="14 19">Joins adenosylcobinamide-GDP and alpha-ribazole to generate adenosylcobalamin (Ado-cobalamin). Also synthesizes adenosylcobalamin 5'-phosphate from adenosylcobinamide-GDP and alpha-ribazole 5'-phosphate.</text>
</comment>
<reference evidence="20 21" key="1">
    <citation type="submission" date="2019-06" db="EMBL/GenBank/DDBJ databases">
        <authorList>
            <person name="Li M."/>
        </authorList>
    </citation>
    <scope>NUCLEOTIDE SEQUENCE [LARGE SCALE GENOMIC DNA]</scope>
    <source>
        <strain evidence="20 21">BGMRC2036</strain>
    </source>
</reference>
<evidence type="ECO:0000256" key="19">
    <source>
        <dbReference type="HAMAP-Rule" id="MF_00719"/>
    </source>
</evidence>
<evidence type="ECO:0000256" key="9">
    <source>
        <dbReference type="ARBA" id="ARBA00022679"/>
    </source>
</evidence>
<evidence type="ECO:0000256" key="13">
    <source>
        <dbReference type="ARBA" id="ARBA00023136"/>
    </source>
</evidence>
<dbReference type="UniPathway" id="UPA00148">
    <property type="reaction ID" value="UER00238"/>
</dbReference>
<feature type="transmembrane region" description="Helical" evidence="19">
    <location>
        <begin position="131"/>
        <end position="154"/>
    </location>
</feature>
<gene>
    <name evidence="19" type="primary">cobS</name>
    <name evidence="20" type="ORF">FJU08_13630</name>
</gene>
<comment type="catalytic activity">
    <reaction evidence="17 19">
        <text>alpha-ribazole + adenosylcob(III)inamide-GDP = adenosylcob(III)alamin + GMP + H(+)</text>
        <dbReference type="Rhea" id="RHEA:16049"/>
        <dbReference type="ChEBI" id="CHEBI:10329"/>
        <dbReference type="ChEBI" id="CHEBI:15378"/>
        <dbReference type="ChEBI" id="CHEBI:18408"/>
        <dbReference type="ChEBI" id="CHEBI:58115"/>
        <dbReference type="ChEBI" id="CHEBI:60487"/>
        <dbReference type="EC" id="2.7.8.26"/>
    </reaction>
</comment>
<evidence type="ECO:0000256" key="12">
    <source>
        <dbReference type="ARBA" id="ARBA00022989"/>
    </source>
</evidence>
<evidence type="ECO:0000256" key="2">
    <source>
        <dbReference type="ARBA" id="ARBA00004651"/>
    </source>
</evidence>
<evidence type="ECO:0000256" key="16">
    <source>
        <dbReference type="ARBA" id="ARBA00032853"/>
    </source>
</evidence>
<organism evidence="20 21">
    <name type="scientific">Martelella alba</name>
    <dbReference type="NCBI Taxonomy" id="2590451"/>
    <lineage>
        <taxon>Bacteria</taxon>
        <taxon>Pseudomonadati</taxon>
        <taxon>Pseudomonadota</taxon>
        <taxon>Alphaproteobacteria</taxon>
        <taxon>Hyphomicrobiales</taxon>
        <taxon>Aurantimonadaceae</taxon>
        <taxon>Martelella</taxon>
    </lineage>
</organism>
<evidence type="ECO:0000256" key="11">
    <source>
        <dbReference type="ARBA" id="ARBA00022842"/>
    </source>
</evidence>
<evidence type="ECO:0000256" key="15">
    <source>
        <dbReference type="ARBA" id="ARBA00032605"/>
    </source>
</evidence>
<dbReference type="PANTHER" id="PTHR34148:SF1">
    <property type="entry name" value="ADENOSYLCOBINAMIDE-GDP RIBAZOLETRANSFERASE"/>
    <property type="match status" value="1"/>
</dbReference>
<keyword evidence="10 19" id="KW-0812">Transmembrane</keyword>
<dbReference type="EC" id="2.7.8.26" evidence="5 19"/>
<sequence>MKLHRLTSDCVEAIAFLTRLPLPACLFPNSPAGAKAAWAFPLAGIIATLPSALVLIVILPLGANPYLAGFAAIGLSVLFTGALHEDGLADSADGLMVMRDREKSLAIMKDSANGTFATLALVLSVTLRATALASVAASVSALAAALLLLGIAALSRAAMVCHWHALHAARRDGAAASLGRPGFSTMLAAFLIGLAAFVLTSTISGTMPGALGGIAIALAAVFMFTLRCHRQIDGHTGDTIGASEQIAEIALLAGLALFS</sequence>
<evidence type="ECO:0000256" key="7">
    <source>
        <dbReference type="ARBA" id="ARBA00022475"/>
    </source>
</evidence>
<comment type="cofactor">
    <cofactor evidence="1 19">
        <name>Mg(2+)</name>
        <dbReference type="ChEBI" id="CHEBI:18420"/>
    </cofactor>
</comment>
<dbReference type="EMBL" id="VHLG01000009">
    <property type="protein sequence ID" value="TPW29379.1"/>
    <property type="molecule type" value="Genomic_DNA"/>
</dbReference>
<comment type="catalytic activity">
    <reaction evidence="18 19">
        <text>alpha-ribazole 5'-phosphate + adenosylcob(III)inamide-GDP = adenosylcob(III)alamin 5'-phosphate + GMP + H(+)</text>
        <dbReference type="Rhea" id="RHEA:23560"/>
        <dbReference type="ChEBI" id="CHEBI:15378"/>
        <dbReference type="ChEBI" id="CHEBI:57918"/>
        <dbReference type="ChEBI" id="CHEBI:58115"/>
        <dbReference type="ChEBI" id="CHEBI:60487"/>
        <dbReference type="ChEBI" id="CHEBI:60493"/>
        <dbReference type="EC" id="2.7.8.26"/>
    </reaction>
</comment>
<evidence type="ECO:0000256" key="8">
    <source>
        <dbReference type="ARBA" id="ARBA00022573"/>
    </source>
</evidence>
<dbReference type="AlphaFoldDB" id="A0A506U9W4"/>
<evidence type="ECO:0000313" key="21">
    <source>
        <dbReference type="Proteomes" id="UP000318801"/>
    </source>
</evidence>
<protein>
    <recommendedName>
        <fullName evidence="6 19">Adenosylcobinamide-GDP ribazoletransferase</fullName>
        <ecNumber evidence="5 19">2.7.8.26</ecNumber>
    </recommendedName>
    <alternativeName>
        <fullName evidence="16 19">Cobalamin synthase</fullName>
    </alternativeName>
    <alternativeName>
        <fullName evidence="15 19">Cobalamin-5'-phosphate synthase</fullName>
    </alternativeName>
</protein>
<dbReference type="RefSeq" id="WP_141149575.1">
    <property type="nucleotide sequence ID" value="NZ_VHLG01000009.1"/>
</dbReference>
<dbReference type="GO" id="GO:0005886">
    <property type="term" value="C:plasma membrane"/>
    <property type="evidence" value="ECO:0007669"/>
    <property type="project" value="UniProtKB-SubCell"/>
</dbReference>
<proteinExistence type="inferred from homology"/>
<dbReference type="PANTHER" id="PTHR34148">
    <property type="entry name" value="ADENOSYLCOBINAMIDE-GDP RIBAZOLETRANSFERASE"/>
    <property type="match status" value="1"/>
</dbReference>
<keyword evidence="21" id="KW-1185">Reference proteome</keyword>
<evidence type="ECO:0000256" key="4">
    <source>
        <dbReference type="ARBA" id="ARBA00010561"/>
    </source>
</evidence>
<dbReference type="HAMAP" id="MF_00719">
    <property type="entry name" value="CobS"/>
    <property type="match status" value="1"/>
</dbReference>
<dbReference type="GO" id="GO:0008818">
    <property type="term" value="F:cobalamin 5'-phosphate synthase activity"/>
    <property type="evidence" value="ECO:0007669"/>
    <property type="project" value="UniProtKB-UniRule"/>
</dbReference>
<feature type="transmembrane region" description="Helical" evidence="19">
    <location>
        <begin position="65"/>
        <end position="84"/>
    </location>
</feature>
<dbReference type="GO" id="GO:0009236">
    <property type="term" value="P:cobalamin biosynthetic process"/>
    <property type="evidence" value="ECO:0007669"/>
    <property type="project" value="UniProtKB-UniRule"/>
</dbReference>
<evidence type="ECO:0000256" key="6">
    <source>
        <dbReference type="ARBA" id="ARBA00015850"/>
    </source>
</evidence>
<evidence type="ECO:0000313" key="20">
    <source>
        <dbReference type="EMBL" id="TPW29379.1"/>
    </source>
</evidence>
<keyword evidence="8 19" id="KW-0169">Cobalamin biosynthesis</keyword>
<keyword evidence="11 19" id="KW-0460">Magnesium</keyword>
<dbReference type="InterPro" id="IPR003805">
    <property type="entry name" value="CobS"/>
</dbReference>
<keyword evidence="13 19" id="KW-0472">Membrane</keyword>